<evidence type="ECO:0000313" key="1">
    <source>
        <dbReference type="EMBL" id="OSY40417.1"/>
    </source>
</evidence>
<comment type="caution">
    <text evidence="1">The sequence shown here is derived from an EMBL/GenBank/DDBJ whole genome shotgun (WGS) entry which is preliminary data.</text>
</comment>
<gene>
    <name evidence="1" type="ORF">BG845_02821</name>
</gene>
<dbReference type="AlphaFoldDB" id="A0A1Y2MZY8"/>
<accession>A0A1Y2MZY8</accession>
<proteinExistence type="predicted"/>
<keyword evidence="2" id="KW-1185">Reference proteome</keyword>
<organism evidence="1 2">
    <name type="scientific">Pseudonocardia autotrophica</name>
    <name type="common">Amycolata autotrophica</name>
    <name type="synonym">Nocardia autotrophica</name>
    <dbReference type="NCBI Taxonomy" id="2074"/>
    <lineage>
        <taxon>Bacteria</taxon>
        <taxon>Bacillati</taxon>
        <taxon>Actinomycetota</taxon>
        <taxon>Actinomycetes</taxon>
        <taxon>Pseudonocardiales</taxon>
        <taxon>Pseudonocardiaceae</taxon>
        <taxon>Pseudonocardia</taxon>
    </lineage>
</organism>
<dbReference type="Proteomes" id="UP000194360">
    <property type="component" value="Unassembled WGS sequence"/>
</dbReference>
<evidence type="ECO:0000313" key="2">
    <source>
        <dbReference type="Proteomes" id="UP000194360"/>
    </source>
</evidence>
<sequence>MRAALDHAERILDDQPADRPADHHVSFDGRKLDGYTATALSWLGDPAGERHARAVVDAYAAGGPPRRLATARLDLGLILARDRRPDEAAGLGLLAVDAGVLVPSNVWRATELDDALFAFRDVPEVTELHDRRRDGGMP</sequence>
<dbReference type="EMBL" id="MIGB01000013">
    <property type="protein sequence ID" value="OSY40417.1"/>
    <property type="molecule type" value="Genomic_DNA"/>
</dbReference>
<name>A0A1Y2MZY8_PSEAH</name>
<dbReference type="RefSeq" id="WP_085913061.1">
    <property type="nucleotide sequence ID" value="NZ_AP018920.1"/>
</dbReference>
<dbReference type="OrthoDB" id="3831424at2"/>
<reference evidence="1 2" key="1">
    <citation type="submission" date="2016-09" db="EMBL/GenBank/DDBJ databases">
        <title>Pseudonocardia autotrophica DSM535, a candidate organism with high potential of specific P450 cytochromes.</title>
        <authorList>
            <person name="Grumaz C."/>
            <person name="Vainshtein Y."/>
            <person name="Kirstahler P."/>
            <person name="Sohn K."/>
        </authorList>
    </citation>
    <scope>NUCLEOTIDE SEQUENCE [LARGE SCALE GENOMIC DNA]</scope>
    <source>
        <strain evidence="1 2">DSM 535</strain>
    </source>
</reference>
<dbReference type="STRING" id="2074.BG845_02821"/>
<protein>
    <submittedName>
        <fullName evidence="1">Uncharacterized protein</fullName>
    </submittedName>
</protein>